<dbReference type="InterPro" id="IPR002213">
    <property type="entry name" value="UDP_glucos_trans"/>
</dbReference>
<accession>A0A5B6Z6M1</accession>
<evidence type="ECO:0000256" key="4">
    <source>
        <dbReference type="RuleBase" id="RU362057"/>
    </source>
</evidence>
<proteinExistence type="inferred from homology"/>
<dbReference type="GO" id="GO:0080043">
    <property type="term" value="F:quercetin 3-O-glucosyltransferase activity"/>
    <property type="evidence" value="ECO:0007669"/>
    <property type="project" value="TreeGrafter"/>
</dbReference>
<dbReference type="PROSITE" id="PS00375">
    <property type="entry name" value="UDPGT"/>
    <property type="match status" value="1"/>
</dbReference>
<dbReference type="CDD" id="cd03784">
    <property type="entry name" value="GT1_Gtf-like"/>
    <property type="match status" value="1"/>
</dbReference>
<dbReference type="EC" id="2.4.1.-" evidence="4"/>
<dbReference type="EMBL" id="GHES01009092">
    <property type="protein sequence ID" value="MPA39651.1"/>
    <property type="molecule type" value="Transcribed_RNA"/>
</dbReference>
<dbReference type="InterPro" id="IPR035595">
    <property type="entry name" value="UDP_glycos_trans_CS"/>
</dbReference>
<keyword evidence="2 3" id="KW-0808">Transferase</keyword>
<sequence>MNNHHFLLVSLAAQGHINPTLHLAKLLIQAGARVTFATTVHGLHRLTKTLPTLDGLSFASFSDGDDDGTKHAGYTDNVMVELKRVGSQTLTNLLVTLSDERRPVTFLIYNLLLPWAADVARDMHVPSAFLCSQSATTFAIYHRFFNRHDGFYDGSIANIDPSISVKLPGLPLLTCNDLPSFLLPTSPHASVIHTFEEHIETLEKDPNPCVLVNTFDALEEDSIRAIDNMKVIAIGPLIPSDTSFGCDLFDRSKDYIQWLDSKPECSVVYVSFGSLAVLQTRQMEELSKGLIESGRPFLWVVRSPDYEREDVKGMIENLLSEEGLIVPWCSQVEVLSHRSTGCFVTHCGWNSTVESLVAGMPVVGCPQFSDQMTNVKMVEEVWGNGVRALGNEEGVVEREEIRRCLDVVMGGGEIRRNAMKWKCLAMEAVKDGGSLHNNLKQFLGSLG</sequence>
<protein>
    <recommendedName>
        <fullName evidence="4">Glycosyltransferase</fullName>
        <ecNumber evidence="4">2.4.1.-</ecNumber>
    </recommendedName>
</protein>
<dbReference type="SUPFAM" id="SSF53756">
    <property type="entry name" value="UDP-Glycosyltransferase/glycogen phosphorylase"/>
    <property type="match status" value="1"/>
</dbReference>
<dbReference type="PANTHER" id="PTHR11926:SF1534">
    <property type="entry name" value="GLYCOSYLTRANSFERASE"/>
    <property type="match status" value="1"/>
</dbReference>
<gene>
    <name evidence="5" type="ORF">Din_009092</name>
</gene>
<evidence type="ECO:0000256" key="1">
    <source>
        <dbReference type="ARBA" id="ARBA00009995"/>
    </source>
</evidence>
<dbReference type="PANTHER" id="PTHR11926">
    <property type="entry name" value="GLUCOSYL/GLUCURONOSYL TRANSFERASES"/>
    <property type="match status" value="1"/>
</dbReference>
<dbReference type="FunFam" id="3.40.50.2000:FF:000019">
    <property type="entry name" value="Glycosyltransferase"/>
    <property type="match status" value="1"/>
</dbReference>
<dbReference type="GO" id="GO:0080044">
    <property type="term" value="F:quercetin 7-O-glucosyltransferase activity"/>
    <property type="evidence" value="ECO:0007669"/>
    <property type="project" value="TreeGrafter"/>
</dbReference>
<organism evidence="5">
    <name type="scientific">Davidia involucrata</name>
    <name type="common">Dove tree</name>
    <dbReference type="NCBI Taxonomy" id="16924"/>
    <lineage>
        <taxon>Eukaryota</taxon>
        <taxon>Viridiplantae</taxon>
        <taxon>Streptophyta</taxon>
        <taxon>Embryophyta</taxon>
        <taxon>Tracheophyta</taxon>
        <taxon>Spermatophyta</taxon>
        <taxon>Magnoliopsida</taxon>
        <taxon>eudicotyledons</taxon>
        <taxon>Gunneridae</taxon>
        <taxon>Pentapetalae</taxon>
        <taxon>asterids</taxon>
        <taxon>Cornales</taxon>
        <taxon>Nyssaceae</taxon>
        <taxon>Davidia</taxon>
    </lineage>
</organism>
<evidence type="ECO:0000256" key="3">
    <source>
        <dbReference type="RuleBase" id="RU003718"/>
    </source>
</evidence>
<comment type="similarity">
    <text evidence="1 3">Belongs to the UDP-glycosyltransferase family.</text>
</comment>
<keyword evidence="3" id="KW-0328">Glycosyltransferase</keyword>
<reference evidence="5" key="1">
    <citation type="submission" date="2019-08" db="EMBL/GenBank/DDBJ databases">
        <title>Reference gene set and small RNA set construction with multiple tissues from Davidia involucrata Baill.</title>
        <authorList>
            <person name="Yang H."/>
            <person name="Zhou C."/>
            <person name="Li G."/>
            <person name="Wang J."/>
            <person name="Gao P."/>
            <person name="Wang M."/>
            <person name="Wang R."/>
            <person name="Zhao Y."/>
        </authorList>
    </citation>
    <scope>NUCLEOTIDE SEQUENCE</scope>
    <source>
        <tissue evidence="5">Mixed with DoveR01_LX</tissue>
    </source>
</reference>
<dbReference type="Pfam" id="PF00201">
    <property type="entry name" value="UDPGT"/>
    <property type="match status" value="1"/>
</dbReference>
<name>A0A5B6Z6M1_DAVIN</name>
<dbReference type="AlphaFoldDB" id="A0A5B6Z6M1"/>
<dbReference type="Gene3D" id="3.40.50.2000">
    <property type="entry name" value="Glycogen Phosphorylase B"/>
    <property type="match status" value="2"/>
</dbReference>
<evidence type="ECO:0000313" key="5">
    <source>
        <dbReference type="EMBL" id="MPA39651.1"/>
    </source>
</evidence>
<evidence type="ECO:0000256" key="2">
    <source>
        <dbReference type="ARBA" id="ARBA00022679"/>
    </source>
</evidence>